<feature type="signal peptide" evidence="2">
    <location>
        <begin position="1"/>
        <end position="27"/>
    </location>
</feature>
<evidence type="ECO:0000256" key="1">
    <source>
        <dbReference type="SAM" id="MobiDB-lite"/>
    </source>
</evidence>
<dbReference type="InterPro" id="IPR002372">
    <property type="entry name" value="PQQ_rpt_dom"/>
</dbReference>
<feature type="domain" description="Pyrrolo-quinoline quinone repeat" evidence="3">
    <location>
        <begin position="320"/>
        <end position="397"/>
    </location>
</feature>
<reference evidence="4 5" key="1">
    <citation type="submission" date="2023-05" db="EMBL/GenBank/DDBJ databases">
        <title>Lithophilousrod everest ZFBP1038 complete genpme.</title>
        <authorList>
            <person name="Tian M."/>
        </authorList>
    </citation>
    <scope>NUCLEOTIDE SEQUENCE [LARGE SCALE GENOMIC DNA]</scope>
    <source>
        <strain evidence="4 5">ZFBP1038</strain>
    </source>
</reference>
<feature type="compositionally biased region" description="Basic and acidic residues" evidence="1">
    <location>
        <begin position="31"/>
        <end position="49"/>
    </location>
</feature>
<dbReference type="Pfam" id="PF13360">
    <property type="entry name" value="PQQ_2"/>
    <property type="match status" value="1"/>
</dbReference>
<dbReference type="Gene3D" id="2.130.10.10">
    <property type="entry name" value="YVTN repeat-like/Quinoprotein amine dehydrogenase"/>
    <property type="match status" value="2"/>
</dbReference>
<feature type="region of interest" description="Disordered" evidence="1">
    <location>
        <begin position="31"/>
        <end position="50"/>
    </location>
</feature>
<dbReference type="InterPro" id="IPR011044">
    <property type="entry name" value="Quino_amine_DH_bsu"/>
</dbReference>
<evidence type="ECO:0000313" key="4">
    <source>
        <dbReference type="EMBL" id="WGW11839.1"/>
    </source>
</evidence>
<organism evidence="4 5">
    <name type="scientific">Saxibacter everestensis</name>
    <dbReference type="NCBI Taxonomy" id="2909229"/>
    <lineage>
        <taxon>Bacteria</taxon>
        <taxon>Bacillati</taxon>
        <taxon>Actinomycetota</taxon>
        <taxon>Actinomycetes</taxon>
        <taxon>Micrococcales</taxon>
        <taxon>Brevibacteriaceae</taxon>
        <taxon>Saxibacter</taxon>
    </lineage>
</organism>
<sequence length="410" mass="43958">MRTQHKLATSWSAVLAAAVLLGGCAAAEDDREHAAEGTEASAKEAEAPRPRLVTTYDGGIMTLDAETLEVVDDIPLEGFNRVNPVGDGRHVMVSVANGFRLFDVGVWSEEHGNHAHSYAGPPSLTDTVYETDTPGHVVQHGETTVLFGDGDGRIQIFNTDDFLSGASKPKTVEAEEPHHGVAVQLENGELLHTIGTEDERSGALVLDTDGNEITRNDECPGVHGEAAAKGDVVALGCEDGILYYKNGKFTKVESPDDYGRIGNQAGSDESPVVLGDYKVDEDAEVERPERITLTNTEIGEMKLVDLNASYSFRSLGRGPDGEALVLGTDGKLHVIDAETGEVTDSYPVTDDWKEPTDWQQVRPTLFVQGDRAYVSEPAKNSLHAVDLSTGEVINTAELPHKTNEVTGVTG</sequence>
<evidence type="ECO:0000259" key="3">
    <source>
        <dbReference type="Pfam" id="PF13360"/>
    </source>
</evidence>
<dbReference type="InterPro" id="IPR015943">
    <property type="entry name" value="WD40/YVTN_repeat-like_dom_sf"/>
</dbReference>
<keyword evidence="5" id="KW-1185">Reference proteome</keyword>
<gene>
    <name evidence="4" type="primary">aztD</name>
    <name evidence="4" type="ORF">LWF01_17385</name>
</gene>
<dbReference type="Proteomes" id="UP001209083">
    <property type="component" value="Chromosome"/>
</dbReference>
<dbReference type="PROSITE" id="PS51257">
    <property type="entry name" value="PROKAR_LIPOPROTEIN"/>
    <property type="match status" value="1"/>
</dbReference>
<dbReference type="EMBL" id="CP090958">
    <property type="protein sequence ID" value="WGW11839.1"/>
    <property type="molecule type" value="Genomic_DNA"/>
</dbReference>
<keyword evidence="2" id="KW-0732">Signal</keyword>
<proteinExistence type="predicted"/>
<dbReference type="RefSeq" id="WP_349638632.1">
    <property type="nucleotide sequence ID" value="NZ_CP090958.1"/>
</dbReference>
<feature type="chain" id="PRO_5046881020" evidence="2">
    <location>
        <begin position="28"/>
        <end position="410"/>
    </location>
</feature>
<dbReference type="NCBIfam" id="NF038015">
    <property type="entry name" value="AztD"/>
    <property type="match status" value="1"/>
</dbReference>
<accession>A0ABY8QS57</accession>
<evidence type="ECO:0000313" key="5">
    <source>
        <dbReference type="Proteomes" id="UP001209083"/>
    </source>
</evidence>
<evidence type="ECO:0000256" key="2">
    <source>
        <dbReference type="SAM" id="SignalP"/>
    </source>
</evidence>
<name>A0ABY8QS57_9MICO</name>
<dbReference type="SUPFAM" id="SSF50969">
    <property type="entry name" value="YVTN repeat-like/Quinoprotein amine dehydrogenase"/>
    <property type="match status" value="1"/>
</dbReference>
<protein>
    <submittedName>
        <fullName evidence="4">Zinc metallochaperone AztD</fullName>
    </submittedName>
</protein>
<dbReference type="InterPro" id="IPR047697">
    <property type="entry name" value="AztD-like"/>
</dbReference>